<organism evidence="1 2">
    <name type="scientific">Legionella pneumophila</name>
    <dbReference type="NCBI Taxonomy" id="446"/>
    <lineage>
        <taxon>Bacteria</taxon>
        <taxon>Pseudomonadati</taxon>
        <taxon>Pseudomonadota</taxon>
        <taxon>Gammaproteobacteria</taxon>
        <taxon>Legionellales</taxon>
        <taxon>Legionellaceae</taxon>
        <taxon>Legionella</taxon>
    </lineage>
</organism>
<name>A0AAN5T9D8_LEGPN</name>
<accession>A0AAN5T9D8</accession>
<dbReference type="Proteomes" id="UP000863577">
    <property type="component" value="Unassembled WGS sequence"/>
</dbReference>
<dbReference type="EMBL" id="DACWOD010000001">
    <property type="protein sequence ID" value="HAU2395038.1"/>
    <property type="molecule type" value="Genomic_DNA"/>
</dbReference>
<evidence type="ECO:0000313" key="1">
    <source>
        <dbReference type="EMBL" id="HAU2395038.1"/>
    </source>
</evidence>
<gene>
    <name evidence="1" type="ORF">JBK99_01655</name>
</gene>
<dbReference type="InterPro" id="IPR032675">
    <property type="entry name" value="LRR_dom_sf"/>
</dbReference>
<dbReference type="SUPFAM" id="SSF52047">
    <property type="entry name" value="RNI-like"/>
    <property type="match status" value="1"/>
</dbReference>
<dbReference type="RefSeq" id="WP_062725837.1">
    <property type="nucleotide sequence ID" value="NZ_LOMB01000482.1"/>
</dbReference>
<reference evidence="1" key="1">
    <citation type="journal article" date="2018" name="Genome Biol.">
        <title>SKESA: strategic k-mer extension for scrupulous assemblies.</title>
        <authorList>
            <person name="Souvorov A."/>
            <person name="Agarwala R."/>
            <person name="Lipman D.J."/>
        </authorList>
    </citation>
    <scope>NUCLEOTIDE SEQUENCE</scope>
    <source>
        <strain evidence="1">CL18-200174</strain>
    </source>
</reference>
<evidence type="ECO:0008006" key="3">
    <source>
        <dbReference type="Google" id="ProtNLM"/>
    </source>
</evidence>
<reference evidence="1" key="2">
    <citation type="submission" date="2019-09" db="EMBL/GenBank/DDBJ databases">
        <authorList>
            <consortium name="NCBI Pathogen Detection Project"/>
        </authorList>
    </citation>
    <scope>NUCLEOTIDE SEQUENCE</scope>
    <source>
        <strain evidence="1">CL18-200174</strain>
    </source>
</reference>
<dbReference type="Gene3D" id="3.80.10.10">
    <property type="entry name" value="Ribonuclease Inhibitor"/>
    <property type="match status" value="1"/>
</dbReference>
<proteinExistence type="predicted"/>
<dbReference type="AlphaFoldDB" id="A0AAN5T9D8"/>
<protein>
    <recommendedName>
        <fullName evidence="3">Leucine-rich repeat-containing protein</fullName>
    </recommendedName>
</protein>
<sequence length="87" mass="9636">MITTEILNIKNELIKRINTCSTQSDSRLDLSSLDLDRLSIDGLIETMQKIPKSVTTLNLSDNGLYQLGTEHLAAALTRLPKASPRLI</sequence>
<comment type="caution">
    <text evidence="1">The sequence shown here is derived from an EMBL/GenBank/DDBJ whole genome shotgun (WGS) entry which is preliminary data.</text>
</comment>
<evidence type="ECO:0000313" key="2">
    <source>
        <dbReference type="Proteomes" id="UP000863577"/>
    </source>
</evidence>